<dbReference type="NCBIfam" id="TIGR01727">
    <property type="entry name" value="oligo_HPY"/>
    <property type="match status" value="1"/>
</dbReference>
<evidence type="ECO:0000313" key="12">
    <source>
        <dbReference type="Proteomes" id="UP000686327"/>
    </source>
</evidence>
<proteinExistence type="inferred from homology"/>
<dbReference type="EMBL" id="JAGRYU010000004">
    <property type="protein sequence ID" value="MBU4680905.1"/>
    <property type="molecule type" value="Genomic_DNA"/>
</dbReference>
<reference evidence="12" key="2">
    <citation type="submission" date="2023-07" db="EMBL/GenBank/DDBJ databases">
        <title>Cedecea davisae an AmpC producer and its therapeutic implications.</title>
        <authorList>
            <person name="Notter J."/>
        </authorList>
    </citation>
    <scope>NUCLEOTIDE SEQUENCE [LARGE SCALE GENOMIC DNA]</scope>
    <source>
        <strain evidence="12">1</strain>
    </source>
</reference>
<dbReference type="InterPro" id="IPR017871">
    <property type="entry name" value="ABC_transporter-like_CS"/>
</dbReference>
<comment type="catalytic activity">
    <reaction evidence="9">
        <text>a dipeptide(out) + ATP + H2O = a dipeptide(in) + ADP + phosphate + H(+)</text>
        <dbReference type="Rhea" id="RHEA:23120"/>
        <dbReference type="ChEBI" id="CHEBI:15377"/>
        <dbReference type="ChEBI" id="CHEBI:15378"/>
        <dbReference type="ChEBI" id="CHEBI:30616"/>
        <dbReference type="ChEBI" id="CHEBI:43474"/>
        <dbReference type="ChEBI" id="CHEBI:90799"/>
        <dbReference type="ChEBI" id="CHEBI:456216"/>
        <dbReference type="EC" id="7.4.2.9"/>
    </reaction>
</comment>
<evidence type="ECO:0000256" key="2">
    <source>
        <dbReference type="ARBA" id="ARBA00005417"/>
    </source>
</evidence>
<dbReference type="SMART" id="SM00382">
    <property type="entry name" value="AAA"/>
    <property type="match status" value="1"/>
</dbReference>
<evidence type="ECO:0000256" key="3">
    <source>
        <dbReference type="ARBA" id="ARBA00022448"/>
    </source>
</evidence>
<dbReference type="GO" id="GO:0005524">
    <property type="term" value="F:ATP binding"/>
    <property type="evidence" value="ECO:0007669"/>
    <property type="project" value="UniProtKB-KW"/>
</dbReference>
<feature type="domain" description="ABC transporter" evidence="10">
    <location>
        <begin position="5"/>
        <end position="255"/>
    </location>
</feature>
<evidence type="ECO:0000256" key="5">
    <source>
        <dbReference type="ARBA" id="ARBA00022741"/>
    </source>
</evidence>
<dbReference type="EC" id="7.4.2.9" evidence="8"/>
<accession>A0ABS6DCT8</accession>
<reference evidence="11 12" key="1">
    <citation type="submission" date="2021-04" db="EMBL/GenBank/DDBJ databases">
        <authorList>
            <person name="Seiffert S.N."/>
        </authorList>
    </citation>
    <scope>NUCLEOTIDE SEQUENCE [LARGE SCALE GENOMIC DNA]</scope>
    <source>
        <strain evidence="11 12">1</strain>
    </source>
</reference>
<evidence type="ECO:0000256" key="1">
    <source>
        <dbReference type="ARBA" id="ARBA00004417"/>
    </source>
</evidence>
<dbReference type="CDD" id="cd03257">
    <property type="entry name" value="ABC_NikE_OppD_transporters"/>
    <property type="match status" value="1"/>
</dbReference>
<dbReference type="InterPro" id="IPR013563">
    <property type="entry name" value="Oligopep_ABC_C"/>
</dbReference>
<organism evidence="11 12">
    <name type="scientific">Cedecea davisae</name>
    <dbReference type="NCBI Taxonomy" id="158484"/>
    <lineage>
        <taxon>Bacteria</taxon>
        <taxon>Pseudomonadati</taxon>
        <taxon>Pseudomonadota</taxon>
        <taxon>Gammaproteobacteria</taxon>
        <taxon>Enterobacterales</taxon>
        <taxon>Enterobacteriaceae</taxon>
        <taxon>Cedecea</taxon>
    </lineage>
</organism>
<dbReference type="PROSITE" id="PS50893">
    <property type="entry name" value="ABC_TRANSPORTER_2"/>
    <property type="match status" value="1"/>
</dbReference>
<evidence type="ECO:0000256" key="4">
    <source>
        <dbReference type="ARBA" id="ARBA00022475"/>
    </source>
</evidence>
<evidence type="ECO:0000256" key="7">
    <source>
        <dbReference type="ARBA" id="ARBA00023136"/>
    </source>
</evidence>
<gene>
    <name evidence="11" type="ORF">KC222_02605</name>
</gene>
<keyword evidence="7" id="KW-0472">Membrane</keyword>
<comment type="caution">
    <text evidence="11">The sequence shown here is derived from an EMBL/GenBank/DDBJ whole genome shotgun (WGS) entry which is preliminary data.</text>
</comment>
<dbReference type="PROSITE" id="PS00211">
    <property type="entry name" value="ABC_TRANSPORTER_1"/>
    <property type="match status" value="1"/>
</dbReference>
<comment type="subcellular location">
    <subcellularLocation>
        <location evidence="1">Cell inner membrane</location>
        <topology evidence="1">Peripheral membrane protein</topology>
    </subcellularLocation>
</comment>
<sequence>MSNLLEIDNLKTSFFTREGEVHAVRGVSFNLRRGEVVGIVGESGCGKSVTCKSVINLLGANGKVVGGHIRFRGEDLARKTAGQMRQLRGKDIAMIFQDPMTALNPVLTIGKQMSEILIRHQRLSRKAAKEKAIAMLEQVGIGQPEKRYEQYPHEFSGGMRQRVMIAIALSCHPSLLIADEPTTALDVTIQAQILRLLKRLQQQTDTAILLVTHDLGVVAQVCSRVVVMYGGLVMEQGSVEDIFYRPAHPYTRGLLASLPRPDGEAERLSPIEGSPPGLLNPPAGCPFAARCPQRMAKCAEPVEKYAVAPGHEASCWLWEQEAAHV</sequence>
<keyword evidence="4" id="KW-1003">Cell membrane</keyword>
<dbReference type="InterPro" id="IPR003593">
    <property type="entry name" value="AAA+_ATPase"/>
</dbReference>
<protein>
    <recommendedName>
        <fullName evidence="8">ABC-type dipeptide transporter</fullName>
        <ecNumber evidence="8">7.4.2.9</ecNumber>
    </recommendedName>
</protein>
<dbReference type="PANTHER" id="PTHR43297">
    <property type="entry name" value="OLIGOPEPTIDE TRANSPORT ATP-BINDING PROTEIN APPD"/>
    <property type="match status" value="1"/>
</dbReference>
<keyword evidence="5" id="KW-0547">Nucleotide-binding</keyword>
<evidence type="ECO:0000259" key="10">
    <source>
        <dbReference type="PROSITE" id="PS50893"/>
    </source>
</evidence>
<name>A0ABS6DCT8_9ENTR</name>
<dbReference type="PANTHER" id="PTHR43297:SF2">
    <property type="entry name" value="DIPEPTIDE TRANSPORT ATP-BINDING PROTEIN DPPD"/>
    <property type="match status" value="1"/>
</dbReference>
<evidence type="ECO:0000256" key="8">
    <source>
        <dbReference type="ARBA" id="ARBA00038852"/>
    </source>
</evidence>
<evidence type="ECO:0000313" key="11">
    <source>
        <dbReference type="EMBL" id="MBU4680905.1"/>
    </source>
</evidence>
<keyword evidence="6 11" id="KW-0067">ATP-binding</keyword>
<evidence type="ECO:0000256" key="6">
    <source>
        <dbReference type="ARBA" id="ARBA00022840"/>
    </source>
</evidence>
<dbReference type="InterPro" id="IPR050388">
    <property type="entry name" value="ABC_Ni/Peptide_Import"/>
</dbReference>
<dbReference type="Pfam" id="PF08352">
    <property type="entry name" value="oligo_HPY"/>
    <property type="match status" value="1"/>
</dbReference>
<keyword evidence="12" id="KW-1185">Reference proteome</keyword>
<evidence type="ECO:0000256" key="9">
    <source>
        <dbReference type="ARBA" id="ARBA00047356"/>
    </source>
</evidence>
<dbReference type="RefSeq" id="WP_216374504.1">
    <property type="nucleotide sequence ID" value="NZ_JAGRYT010000022.1"/>
</dbReference>
<dbReference type="Proteomes" id="UP000686327">
    <property type="component" value="Unassembled WGS sequence"/>
</dbReference>
<keyword evidence="3" id="KW-0813">Transport</keyword>
<comment type="similarity">
    <text evidence="2">Belongs to the ABC transporter superfamily.</text>
</comment>
<dbReference type="InterPro" id="IPR003439">
    <property type="entry name" value="ABC_transporter-like_ATP-bd"/>
</dbReference>
<dbReference type="Pfam" id="PF00005">
    <property type="entry name" value="ABC_tran"/>
    <property type="match status" value="1"/>
</dbReference>